<dbReference type="AlphaFoldDB" id="A0D5W3"/>
<dbReference type="OrthoDB" id="304989at2759"/>
<dbReference type="STRING" id="5888.A0D5W3"/>
<gene>
    <name evidence="2" type="ORF">GSPATT00013860001</name>
</gene>
<feature type="coiled-coil region" evidence="1">
    <location>
        <begin position="593"/>
        <end position="620"/>
    </location>
</feature>
<name>A0D5W3_PARTE</name>
<dbReference type="GeneID" id="5031611"/>
<dbReference type="KEGG" id="ptm:GSPATT00013860001"/>
<feature type="coiled-coil region" evidence="1">
    <location>
        <begin position="386"/>
        <end position="557"/>
    </location>
</feature>
<protein>
    <submittedName>
        <fullName evidence="2">Uncharacterized protein</fullName>
    </submittedName>
</protein>
<dbReference type="RefSeq" id="XP_001445827.1">
    <property type="nucleotide sequence ID" value="XM_001445790.1"/>
</dbReference>
<feature type="coiled-coil region" evidence="1">
    <location>
        <begin position="279"/>
        <end position="313"/>
    </location>
</feature>
<dbReference type="InParanoid" id="A0D5W3"/>
<dbReference type="Proteomes" id="UP000000600">
    <property type="component" value="Unassembled WGS sequence"/>
</dbReference>
<organism evidence="2 3">
    <name type="scientific">Paramecium tetraurelia</name>
    <dbReference type="NCBI Taxonomy" id="5888"/>
    <lineage>
        <taxon>Eukaryota</taxon>
        <taxon>Sar</taxon>
        <taxon>Alveolata</taxon>
        <taxon>Ciliophora</taxon>
        <taxon>Intramacronucleata</taxon>
        <taxon>Oligohymenophorea</taxon>
        <taxon>Peniculida</taxon>
        <taxon>Parameciidae</taxon>
        <taxon>Paramecium</taxon>
    </lineage>
</organism>
<proteinExistence type="predicted"/>
<dbReference type="HOGENOM" id="CLU_310910_0_0_1"/>
<keyword evidence="3" id="KW-1185">Reference proteome</keyword>
<sequence>MNMIVHHQLSSSLILNEEEMSNTSIDLQQEMQDSVQFENRDNFNIQFNRQSMMHESTELGDTINKQLIEEEQKQLLLNQITELRMNNQQLVEEIKDLHTAAVEQNEHLQAKNTEITELKLLIHEQKQQNRKADDTIQQLKQQIQDFEYNIFEKDETIVEFGEQIKKLEMKKQQLELSLKESRNHVAAQKQQINSLLLNCSQINIDEIKTEIDNEQTKHLQSEIQLLQESYDQLLKEQEESELRDNQKQEQLKKDSLQYQQTLVELQLLKHTLNQNTQEMLQYDELIEKNETTIQQLEDTIQSQNERYAQLSKKFYKSKLVVNELKHKVQDLMLLQQNDKAIILQQQNQINQTKKDLGKFRYQRDSLIEVQSKLLKSQYMDEEIPTKKQLDVKANEIQQLLNELNQKKDELTQEQQQHFKSQQQILEMKTNSSSLEQKQIRLEEELRSLNMIIIQQENKIRDYCQQNQDIKSQNLELLTRMSQFDKETTQIIKQFNQEIQSLKQNYNLHEQSYKELETVNLELNDQLNGQSELTQKKIQKLSEENNQQKILISQLQEKLLLINTRQVKEQFQQTYLKTKSISLQTDPIVDKLVIQNEEDKLRDVENTINFIINNLDTMKEKINLNQSNINELLGFKQIISNLILKQQGGVQENEQCQESTQIHTPRSIEKKDNKEFECLNQQIHSLELQILEKVSMINELQLQLQKQEQQIENLKLKETEKHLLDIIVSDRQQLCECKLQQEYNKYVSDNQNFDRIKQLESLNIQLKIKLEAQQEIAKENLRLRKKIATLENQEMKQSSTSPQKIFNSKITLNTFQTNSTQKSIEKKRSHIGNQNCHSYQSGLKQQLIESDTIQSKRYVDMLKKCIEEQQMKLQQREDLMKQSFVLLNNLSTDLKKKLNLINSEDLTKKKQVVTFIEKVQLQVDFVMKRLLQYRNTDCVSPTRLGKD</sequence>
<feature type="coiled-coil region" evidence="1">
    <location>
        <begin position="689"/>
        <end position="716"/>
    </location>
</feature>
<evidence type="ECO:0000256" key="1">
    <source>
        <dbReference type="SAM" id="Coils"/>
    </source>
</evidence>
<feature type="coiled-coil region" evidence="1">
    <location>
        <begin position="73"/>
        <end position="243"/>
    </location>
</feature>
<feature type="coiled-coil region" evidence="1">
    <location>
        <begin position="755"/>
        <end position="797"/>
    </location>
</feature>
<evidence type="ECO:0000313" key="2">
    <source>
        <dbReference type="EMBL" id="CAK78430.1"/>
    </source>
</evidence>
<dbReference type="EMBL" id="CT868307">
    <property type="protein sequence ID" value="CAK78430.1"/>
    <property type="molecule type" value="Genomic_DNA"/>
</dbReference>
<dbReference type="OMA" id="CSQINID"/>
<keyword evidence="1" id="KW-0175">Coiled coil</keyword>
<accession>A0D5W3</accession>
<reference evidence="2 3" key="1">
    <citation type="journal article" date="2006" name="Nature">
        <title>Global trends of whole-genome duplications revealed by the ciliate Paramecium tetraurelia.</title>
        <authorList>
            <consortium name="Genoscope"/>
            <person name="Aury J.-M."/>
            <person name="Jaillon O."/>
            <person name="Duret L."/>
            <person name="Noel B."/>
            <person name="Jubin C."/>
            <person name="Porcel B.M."/>
            <person name="Segurens B."/>
            <person name="Daubin V."/>
            <person name="Anthouard V."/>
            <person name="Aiach N."/>
            <person name="Arnaiz O."/>
            <person name="Billaut A."/>
            <person name="Beisson J."/>
            <person name="Blanc I."/>
            <person name="Bouhouche K."/>
            <person name="Camara F."/>
            <person name="Duharcourt S."/>
            <person name="Guigo R."/>
            <person name="Gogendeau D."/>
            <person name="Katinka M."/>
            <person name="Keller A.-M."/>
            <person name="Kissmehl R."/>
            <person name="Klotz C."/>
            <person name="Koll F."/>
            <person name="Le Moue A."/>
            <person name="Lepere C."/>
            <person name="Malinsky S."/>
            <person name="Nowacki M."/>
            <person name="Nowak J.K."/>
            <person name="Plattner H."/>
            <person name="Poulain J."/>
            <person name="Ruiz F."/>
            <person name="Serrano V."/>
            <person name="Zagulski M."/>
            <person name="Dessen P."/>
            <person name="Betermier M."/>
            <person name="Weissenbach J."/>
            <person name="Scarpelli C."/>
            <person name="Schachter V."/>
            <person name="Sperling L."/>
            <person name="Meyer E."/>
            <person name="Cohen J."/>
            <person name="Wincker P."/>
        </authorList>
    </citation>
    <scope>NUCLEOTIDE SEQUENCE [LARGE SCALE GENOMIC DNA]</scope>
    <source>
        <strain evidence="2 3">Stock d4-2</strain>
    </source>
</reference>
<evidence type="ECO:0000313" key="3">
    <source>
        <dbReference type="Proteomes" id="UP000000600"/>
    </source>
</evidence>